<name>A0A1F6N0D2_9BACT</name>
<reference evidence="1 2" key="1">
    <citation type="journal article" date="2016" name="Nat. Commun.">
        <title>Thousands of microbial genomes shed light on interconnected biogeochemical processes in an aquifer system.</title>
        <authorList>
            <person name="Anantharaman K."/>
            <person name="Brown C.T."/>
            <person name="Hug L.A."/>
            <person name="Sharon I."/>
            <person name="Castelle C.J."/>
            <person name="Probst A.J."/>
            <person name="Thomas B.C."/>
            <person name="Singh A."/>
            <person name="Wilkins M.J."/>
            <person name="Karaoz U."/>
            <person name="Brodie E.L."/>
            <person name="Williams K.H."/>
            <person name="Hubbard S.S."/>
            <person name="Banfield J.F."/>
        </authorList>
    </citation>
    <scope>NUCLEOTIDE SEQUENCE [LARGE SCALE GENOMIC DNA]</scope>
</reference>
<dbReference type="Proteomes" id="UP000177040">
    <property type="component" value="Unassembled WGS sequence"/>
</dbReference>
<gene>
    <name evidence="1" type="ORF">A2983_01795</name>
</gene>
<accession>A0A1F6N0D2</accession>
<organism evidence="1 2">
    <name type="scientific">Candidatus Magasanikbacteria bacterium RIFCSPLOWO2_01_FULL_40_15</name>
    <dbReference type="NCBI Taxonomy" id="1798686"/>
    <lineage>
        <taxon>Bacteria</taxon>
        <taxon>Candidatus Magasanikiibacteriota</taxon>
    </lineage>
</organism>
<evidence type="ECO:0000313" key="1">
    <source>
        <dbReference type="EMBL" id="OGH77415.1"/>
    </source>
</evidence>
<evidence type="ECO:0000313" key="2">
    <source>
        <dbReference type="Proteomes" id="UP000177040"/>
    </source>
</evidence>
<dbReference type="EMBL" id="MFQH01000024">
    <property type="protein sequence ID" value="OGH77415.1"/>
    <property type="molecule type" value="Genomic_DNA"/>
</dbReference>
<dbReference type="AlphaFoldDB" id="A0A1F6N0D2"/>
<sequence length="77" mass="9044">MLVHITEKQNYLLLKLPQCNTKTFTIPISKMETNILLLKAEYIDLLRMHNPLDYQLNKRISSNFAYDLGKRGSVKFD</sequence>
<proteinExistence type="predicted"/>
<comment type="caution">
    <text evidence="1">The sequence shown here is derived from an EMBL/GenBank/DDBJ whole genome shotgun (WGS) entry which is preliminary data.</text>
</comment>
<protein>
    <submittedName>
        <fullName evidence="1">Uncharacterized protein</fullName>
    </submittedName>
</protein>